<dbReference type="Proteomes" id="UP001597018">
    <property type="component" value="Unassembled WGS sequence"/>
</dbReference>
<accession>A0ABW3FLM2</accession>
<organism evidence="2 3">
    <name type="scientific">Saccharopolyspora rosea</name>
    <dbReference type="NCBI Taxonomy" id="524884"/>
    <lineage>
        <taxon>Bacteria</taxon>
        <taxon>Bacillati</taxon>
        <taxon>Actinomycetota</taxon>
        <taxon>Actinomycetes</taxon>
        <taxon>Pseudonocardiales</taxon>
        <taxon>Pseudonocardiaceae</taxon>
        <taxon>Saccharopolyspora</taxon>
    </lineage>
</organism>
<gene>
    <name evidence="2" type="ORF">ACFQ16_02905</name>
</gene>
<dbReference type="RefSeq" id="WP_263249557.1">
    <property type="nucleotide sequence ID" value="NZ_BAABLT010000007.1"/>
</dbReference>
<evidence type="ECO:0000313" key="3">
    <source>
        <dbReference type="Proteomes" id="UP001597018"/>
    </source>
</evidence>
<sequence length="130" mass="13445">MTGPQDQDAMPKPRRRGRIAATVALLLLLLVAGGFLVGLWMLGAAMGFGDACSFTPESLHCPNGEIGFPTYWTFLALLPGGLLAGLVLGSVGGGISIHRGRTGLAWAGAAWGVFALAFVLATVVGGYVMW</sequence>
<protein>
    <recommendedName>
        <fullName evidence="4">Integral membrane protein</fullName>
    </recommendedName>
</protein>
<name>A0ABW3FLM2_9PSEU</name>
<proteinExistence type="predicted"/>
<evidence type="ECO:0000313" key="2">
    <source>
        <dbReference type="EMBL" id="MFD0918683.1"/>
    </source>
</evidence>
<evidence type="ECO:0008006" key="4">
    <source>
        <dbReference type="Google" id="ProtNLM"/>
    </source>
</evidence>
<feature type="transmembrane region" description="Helical" evidence="1">
    <location>
        <begin position="103"/>
        <end position="129"/>
    </location>
</feature>
<evidence type="ECO:0000256" key="1">
    <source>
        <dbReference type="SAM" id="Phobius"/>
    </source>
</evidence>
<comment type="caution">
    <text evidence="2">The sequence shown here is derived from an EMBL/GenBank/DDBJ whole genome shotgun (WGS) entry which is preliminary data.</text>
</comment>
<dbReference type="EMBL" id="JBHTIW010000001">
    <property type="protein sequence ID" value="MFD0918683.1"/>
    <property type="molecule type" value="Genomic_DNA"/>
</dbReference>
<keyword evidence="1" id="KW-1133">Transmembrane helix</keyword>
<keyword evidence="1" id="KW-0472">Membrane</keyword>
<feature type="transmembrane region" description="Helical" evidence="1">
    <location>
        <begin position="68"/>
        <end position="91"/>
    </location>
</feature>
<keyword evidence="1" id="KW-0812">Transmembrane</keyword>
<keyword evidence="3" id="KW-1185">Reference proteome</keyword>
<feature type="transmembrane region" description="Helical" evidence="1">
    <location>
        <begin position="21"/>
        <end position="48"/>
    </location>
</feature>
<reference evidence="3" key="1">
    <citation type="journal article" date="2019" name="Int. J. Syst. Evol. Microbiol.">
        <title>The Global Catalogue of Microorganisms (GCM) 10K type strain sequencing project: providing services to taxonomists for standard genome sequencing and annotation.</title>
        <authorList>
            <consortium name="The Broad Institute Genomics Platform"/>
            <consortium name="The Broad Institute Genome Sequencing Center for Infectious Disease"/>
            <person name="Wu L."/>
            <person name="Ma J."/>
        </authorList>
    </citation>
    <scope>NUCLEOTIDE SEQUENCE [LARGE SCALE GENOMIC DNA]</scope>
    <source>
        <strain evidence="3">CCUG 56401</strain>
    </source>
</reference>